<dbReference type="AlphaFoldDB" id="A0A7J9SFN3"/>
<comment type="similarity">
    <text evidence="1">Belongs to the HAD-like hydrolase superfamily. S-2-haloalkanoic acid dehalogenase family.</text>
</comment>
<proteinExistence type="inferred from homology"/>
<dbReference type="NCBIfam" id="TIGR01428">
    <property type="entry name" value="HAD_type_II"/>
    <property type="match status" value="1"/>
</dbReference>
<dbReference type="InterPro" id="IPR023198">
    <property type="entry name" value="PGP-like_dom2"/>
</dbReference>
<dbReference type="InterPro" id="IPR006328">
    <property type="entry name" value="2-HAD"/>
</dbReference>
<dbReference type="InterPro" id="IPR023214">
    <property type="entry name" value="HAD_sf"/>
</dbReference>
<evidence type="ECO:0000256" key="2">
    <source>
        <dbReference type="ARBA" id="ARBA00022801"/>
    </source>
</evidence>
<dbReference type="InterPro" id="IPR051540">
    <property type="entry name" value="S-2-haloacid_dehalogenase"/>
</dbReference>
<keyword evidence="4" id="KW-1185">Reference proteome</keyword>
<accession>A0A7J9SFN3</accession>
<name>A0A7J9SFN3_9EURY</name>
<keyword evidence="2" id="KW-0378">Hydrolase</keyword>
<dbReference type="SFLD" id="SFLDG01129">
    <property type="entry name" value="C1.5:_HAD__Beta-PGM__Phosphata"/>
    <property type="match status" value="1"/>
</dbReference>
<dbReference type="Pfam" id="PF00702">
    <property type="entry name" value="Hydrolase"/>
    <property type="match status" value="1"/>
</dbReference>
<dbReference type="InterPro" id="IPR036412">
    <property type="entry name" value="HAD-like_sf"/>
</dbReference>
<dbReference type="GO" id="GO:0019120">
    <property type="term" value="F:hydrolase activity, acting on acid halide bonds, in C-halide compounds"/>
    <property type="evidence" value="ECO:0007669"/>
    <property type="project" value="InterPro"/>
</dbReference>
<evidence type="ECO:0000256" key="1">
    <source>
        <dbReference type="ARBA" id="ARBA00008106"/>
    </source>
</evidence>
<dbReference type="PANTHER" id="PTHR43316:SF3">
    <property type="entry name" value="HALOACID DEHALOGENASE, TYPE II (AFU_ORTHOLOGUE AFUA_2G07750)-RELATED"/>
    <property type="match status" value="1"/>
</dbReference>
<dbReference type="PANTHER" id="PTHR43316">
    <property type="entry name" value="HYDROLASE, HALOACID DELAHOGENASE-RELATED"/>
    <property type="match status" value="1"/>
</dbReference>
<dbReference type="PRINTS" id="PR00413">
    <property type="entry name" value="HADHALOGNASE"/>
</dbReference>
<evidence type="ECO:0000313" key="3">
    <source>
        <dbReference type="EMBL" id="MBB6645312.1"/>
    </source>
</evidence>
<dbReference type="SFLD" id="SFLDS00003">
    <property type="entry name" value="Haloacid_Dehalogenase"/>
    <property type="match status" value="1"/>
</dbReference>
<evidence type="ECO:0000313" key="4">
    <source>
        <dbReference type="Proteomes" id="UP000546257"/>
    </source>
</evidence>
<protein>
    <submittedName>
        <fullName evidence="3">Haloacid dehalogenase type II</fullName>
    </submittedName>
</protein>
<dbReference type="Proteomes" id="UP000546257">
    <property type="component" value="Unassembled WGS sequence"/>
</dbReference>
<gene>
    <name evidence="3" type="ORF">H5V44_03200</name>
</gene>
<sequence>MAETEVLCFDVYGSTHNQHSIVETLAEVADVSVAVAEEMSELWVEHQIDYSMEVTLMGEYDSWWTLTERAFEWVLDYYGIDLTAAEREEVMNAYEHLELYEGIEPFDRLSAAGHELYILSDGNPEMLETLAANSGFDGVIDGIVSVEEVGKFKPAPEVYHSIGTHVDRPAEECTMVATHTFDVAGARNAGLNGILINRHRVPEHRLGFEPDLVVPSYAALADEIA</sequence>
<dbReference type="Gene3D" id="3.40.50.1000">
    <property type="entry name" value="HAD superfamily/HAD-like"/>
    <property type="match status" value="1"/>
</dbReference>
<dbReference type="InterPro" id="IPR006439">
    <property type="entry name" value="HAD-SF_hydro_IA"/>
</dbReference>
<dbReference type="Gene3D" id="1.10.150.240">
    <property type="entry name" value="Putative phosphatase, domain 2"/>
    <property type="match status" value="1"/>
</dbReference>
<organism evidence="3 4">
    <name type="scientific">Halobellus ruber</name>
    <dbReference type="NCBI Taxonomy" id="2761102"/>
    <lineage>
        <taxon>Archaea</taxon>
        <taxon>Methanobacteriati</taxon>
        <taxon>Methanobacteriota</taxon>
        <taxon>Stenosarchaea group</taxon>
        <taxon>Halobacteria</taxon>
        <taxon>Halobacteriales</taxon>
        <taxon>Haloferacaceae</taxon>
        <taxon>Halobellus</taxon>
    </lineage>
</organism>
<dbReference type="SUPFAM" id="SSF56784">
    <property type="entry name" value="HAD-like"/>
    <property type="match status" value="1"/>
</dbReference>
<dbReference type="RefSeq" id="WP_185191674.1">
    <property type="nucleotide sequence ID" value="NZ_JACKXD010000001.1"/>
</dbReference>
<reference evidence="3 4" key="1">
    <citation type="submission" date="2020-08" db="EMBL/GenBank/DDBJ databases">
        <authorList>
            <person name="Seo M.-J."/>
        </authorList>
    </citation>
    <scope>NUCLEOTIDE SEQUENCE [LARGE SCALE GENOMIC DNA]</scope>
    <source>
        <strain evidence="3 4">MBLA0160</strain>
    </source>
</reference>
<dbReference type="NCBIfam" id="TIGR01493">
    <property type="entry name" value="HAD-SF-IA-v2"/>
    <property type="match status" value="1"/>
</dbReference>
<dbReference type="EMBL" id="JACKXD010000001">
    <property type="protein sequence ID" value="MBB6645312.1"/>
    <property type="molecule type" value="Genomic_DNA"/>
</dbReference>
<comment type="caution">
    <text evidence="3">The sequence shown here is derived from an EMBL/GenBank/DDBJ whole genome shotgun (WGS) entry which is preliminary data.</text>
</comment>